<evidence type="ECO:0000313" key="2">
    <source>
        <dbReference type="EMBL" id="AXI01752.1"/>
    </source>
</evidence>
<gene>
    <name evidence="2" type="ORF">HYN46_01910</name>
</gene>
<keyword evidence="1" id="KW-0472">Membrane</keyword>
<sequence>MLSVIALVYKTELNGYTGYLPSSINSGGIGACRFLVDAYIPLVLIYFICVLMGLNKERIHQANLAIKRNKFAKKPVLLATIFLLVVPYIFFISHSPAMSSFFNLNKYGNLVVSIPLFSYSTVQSFTIVACSLLARKFAIYDEQ</sequence>
<dbReference type="KEGG" id="mbah:HYN46_01910"/>
<dbReference type="AlphaFoldDB" id="A0A345P393"/>
<dbReference type="RefSeq" id="WP_114897862.1">
    <property type="nucleotide sequence ID" value="NZ_CP031222.1"/>
</dbReference>
<dbReference type="Proteomes" id="UP000253940">
    <property type="component" value="Chromosome"/>
</dbReference>
<evidence type="ECO:0000313" key="3">
    <source>
        <dbReference type="Proteomes" id="UP000253940"/>
    </source>
</evidence>
<feature type="transmembrane region" description="Helical" evidence="1">
    <location>
        <begin position="114"/>
        <end position="134"/>
    </location>
</feature>
<dbReference type="EMBL" id="CP031222">
    <property type="protein sequence ID" value="AXI01752.1"/>
    <property type="molecule type" value="Genomic_DNA"/>
</dbReference>
<feature type="transmembrane region" description="Helical" evidence="1">
    <location>
        <begin position="38"/>
        <end position="55"/>
    </location>
</feature>
<keyword evidence="1" id="KW-1133">Transmembrane helix</keyword>
<organism evidence="2 3">
    <name type="scientific">Aquirhabdus parva</name>
    <dbReference type="NCBI Taxonomy" id="2283318"/>
    <lineage>
        <taxon>Bacteria</taxon>
        <taxon>Pseudomonadati</taxon>
        <taxon>Pseudomonadota</taxon>
        <taxon>Gammaproteobacteria</taxon>
        <taxon>Moraxellales</taxon>
        <taxon>Moraxellaceae</taxon>
        <taxon>Aquirhabdus</taxon>
    </lineage>
</organism>
<keyword evidence="3" id="KW-1185">Reference proteome</keyword>
<proteinExistence type="predicted"/>
<feature type="transmembrane region" description="Helical" evidence="1">
    <location>
        <begin position="76"/>
        <end position="94"/>
    </location>
</feature>
<name>A0A345P393_9GAMM</name>
<evidence type="ECO:0000256" key="1">
    <source>
        <dbReference type="SAM" id="Phobius"/>
    </source>
</evidence>
<keyword evidence="1" id="KW-0812">Transmembrane</keyword>
<accession>A0A345P393</accession>
<protein>
    <submittedName>
        <fullName evidence="2">Uncharacterized protein</fullName>
    </submittedName>
</protein>
<reference evidence="2 3" key="1">
    <citation type="submission" date="2018-07" db="EMBL/GenBank/DDBJ databases">
        <title>Genome sequencing of Moraxellaceae gen. HYN0046.</title>
        <authorList>
            <person name="Kim M."/>
            <person name="Yi H."/>
        </authorList>
    </citation>
    <scope>NUCLEOTIDE SEQUENCE [LARGE SCALE GENOMIC DNA]</scope>
    <source>
        <strain evidence="2 3">HYN0046</strain>
    </source>
</reference>